<evidence type="ECO:0000256" key="2">
    <source>
        <dbReference type="ARBA" id="ARBA00022692"/>
    </source>
</evidence>
<feature type="site" description="Important for catalytic activity" evidence="7">
    <location>
        <position position="254"/>
    </location>
</feature>
<dbReference type="Proteomes" id="UP001217838">
    <property type="component" value="Unassembled WGS sequence"/>
</dbReference>
<keyword evidence="6 7" id="KW-0961">Cell wall biogenesis/degradation</keyword>
<accession>A0ABT5B928</accession>
<proteinExistence type="inferred from homology"/>
<reference evidence="8 9" key="1">
    <citation type="submission" date="2022-11" db="EMBL/GenBank/DDBJ databases">
        <title>Minimal conservation of predation-associated metabolite biosynthetic gene clusters underscores biosynthetic potential of Myxococcota including descriptions for ten novel species: Archangium lansinium sp. nov., Myxococcus landrumus sp. nov., Nannocystis bai.</title>
        <authorList>
            <person name="Ahearne A."/>
            <person name="Stevens C."/>
            <person name="Dowd S."/>
        </authorList>
    </citation>
    <scope>NUCLEOTIDE SEQUENCE [LARGE SCALE GENOMIC DNA]</scope>
    <source>
        <strain evidence="8 9">NCELM</strain>
    </source>
</reference>
<dbReference type="CDD" id="cd08010">
    <property type="entry name" value="MltG_like"/>
    <property type="match status" value="1"/>
</dbReference>
<keyword evidence="5 7" id="KW-0456">Lyase</keyword>
<dbReference type="EC" id="4.2.2.29" evidence="7"/>
<evidence type="ECO:0000256" key="3">
    <source>
        <dbReference type="ARBA" id="ARBA00022989"/>
    </source>
</evidence>
<dbReference type="EMBL" id="JAQNDN010000010">
    <property type="protein sequence ID" value="MDC0669953.1"/>
    <property type="molecule type" value="Genomic_DNA"/>
</dbReference>
<evidence type="ECO:0000256" key="7">
    <source>
        <dbReference type="HAMAP-Rule" id="MF_02065"/>
    </source>
</evidence>
<dbReference type="Pfam" id="PF02618">
    <property type="entry name" value="YceG"/>
    <property type="match status" value="1"/>
</dbReference>
<evidence type="ECO:0000313" key="8">
    <source>
        <dbReference type="EMBL" id="MDC0669953.1"/>
    </source>
</evidence>
<keyword evidence="1 7" id="KW-1003">Cell membrane</keyword>
<comment type="subcellular location">
    <subcellularLocation>
        <location evidence="7">Cell membrane</location>
        <topology evidence="7">Single-pass membrane protein</topology>
    </subcellularLocation>
</comment>
<comment type="catalytic activity">
    <reaction evidence="7">
        <text>a peptidoglycan chain = a peptidoglycan chain with N-acetyl-1,6-anhydromuramyl-[peptide] at the reducing end + a peptidoglycan chain with N-acetylglucosamine at the non-reducing end.</text>
        <dbReference type="EC" id="4.2.2.29"/>
    </reaction>
</comment>
<organism evidence="8 9">
    <name type="scientific">Nannocystis radixulma</name>
    <dbReference type="NCBI Taxonomy" id="2995305"/>
    <lineage>
        <taxon>Bacteria</taxon>
        <taxon>Pseudomonadati</taxon>
        <taxon>Myxococcota</taxon>
        <taxon>Polyangia</taxon>
        <taxon>Nannocystales</taxon>
        <taxon>Nannocystaceae</taxon>
        <taxon>Nannocystis</taxon>
    </lineage>
</organism>
<sequence>MTGTAQAPARRQRLPWWRPRRSRWAQYVALAVVAITLVVGGVWLSRTYQRVIDYPDRPGVGSTEPIAVEVAKGASFPQVLTQLIEAGVIPDDEGLYFKLFVLHRGAAGKITAGAHSFRGDMTPEQVLAELVRPQRTEETRVTIPEGRNILEVADILAVAGYGDASVILEAMRDPALLKELGIEGESVEGYLYPDTYKFPTTATPQQVIRRMVEQHHKVYDNLKRSHREALEELRKTLGWGDREIVIMASLVEKETAAKHERPLIAGVFLNRLRFQSFQPKRLETDPTIIYGCTAAIKKSAACQQFEGRIRRIHLRDPDNLYNTYTHEGLPPGPITNAGKAAFEAVLAPKKSRFLYFVSRNDKTHQFSKTIAEHEAAVEKFMRQGAVGDGSAAGAADPGAE</sequence>
<gene>
    <name evidence="7 8" type="primary">mltG</name>
    <name evidence="8" type="ORF">POL58_19520</name>
</gene>
<comment type="function">
    <text evidence="7">Functions as a peptidoglycan terminase that cleaves nascent peptidoglycan strands endolytically to terminate their elongation.</text>
</comment>
<dbReference type="PANTHER" id="PTHR30518:SF2">
    <property type="entry name" value="ENDOLYTIC MUREIN TRANSGLYCOSYLASE"/>
    <property type="match status" value="1"/>
</dbReference>
<keyword evidence="3 7" id="KW-1133">Transmembrane helix</keyword>
<dbReference type="Gene3D" id="3.30.1490.480">
    <property type="entry name" value="Endolytic murein transglycosylase"/>
    <property type="match status" value="2"/>
</dbReference>
<dbReference type="PANTHER" id="PTHR30518">
    <property type="entry name" value="ENDOLYTIC MUREIN TRANSGLYCOSYLASE"/>
    <property type="match status" value="1"/>
</dbReference>
<protein>
    <recommendedName>
        <fullName evidence="7">Endolytic murein transglycosylase</fullName>
        <ecNumber evidence="7">4.2.2.29</ecNumber>
    </recommendedName>
    <alternativeName>
        <fullName evidence="7">Peptidoglycan lytic transglycosylase</fullName>
    </alternativeName>
    <alternativeName>
        <fullName evidence="7">Peptidoglycan polymerization terminase</fullName>
    </alternativeName>
</protein>
<evidence type="ECO:0000256" key="4">
    <source>
        <dbReference type="ARBA" id="ARBA00023136"/>
    </source>
</evidence>
<dbReference type="HAMAP" id="MF_02065">
    <property type="entry name" value="MltG"/>
    <property type="match status" value="1"/>
</dbReference>
<keyword evidence="2 7" id="KW-0812">Transmembrane</keyword>
<comment type="caution">
    <text evidence="8">The sequence shown here is derived from an EMBL/GenBank/DDBJ whole genome shotgun (WGS) entry which is preliminary data.</text>
</comment>
<evidence type="ECO:0000256" key="6">
    <source>
        <dbReference type="ARBA" id="ARBA00023316"/>
    </source>
</evidence>
<keyword evidence="4 7" id="KW-0472">Membrane</keyword>
<dbReference type="RefSeq" id="WP_271999759.1">
    <property type="nucleotide sequence ID" value="NZ_JAQNDN010000010.1"/>
</dbReference>
<keyword evidence="9" id="KW-1185">Reference proteome</keyword>
<dbReference type="NCBIfam" id="TIGR00247">
    <property type="entry name" value="endolytic transglycosylase MltG"/>
    <property type="match status" value="1"/>
</dbReference>
<dbReference type="InterPro" id="IPR003770">
    <property type="entry name" value="MLTG-like"/>
</dbReference>
<evidence type="ECO:0000313" key="9">
    <source>
        <dbReference type="Proteomes" id="UP001217838"/>
    </source>
</evidence>
<evidence type="ECO:0000256" key="1">
    <source>
        <dbReference type="ARBA" id="ARBA00022475"/>
    </source>
</evidence>
<name>A0ABT5B928_9BACT</name>
<dbReference type="Gene3D" id="3.30.160.60">
    <property type="entry name" value="Classic Zinc Finger"/>
    <property type="match status" value="1"/>
</dbReference>
<evidence type="ECO:0000256" key="5">
    <source>
        <dbReference type="ARBA" id="ARBA00023239"/>
    </source>
</evidence>
<feature type="transmembrane region" description="Helical" evidence="7">
    <location>
        <begin position="24"/>
        <end position="44"/>
    </location>
</feature>
<comment type="similarity">
    <text evidence="7">Belongs to the transglycosylase MltG family.</text>
</comment>